<reference evidence="1" key="1">
    <citation type="journal article" date="2022" name="Int. J. Mol. Sci.">
        <title>Draft Genome of Tanacetum Coccineum: Genomic Comparison of Closely Related Tanacetum-Family Plants.</title>
        <authorList>
            <person name="Yamashiro T."/>
            <person name="Shiraishi A."/>
            <person name="Nakayama K."/>
            <person name="Satake H."/>
        </authorList>
    </citation>
    <scope>NUCLEOTIDE SEQUENCE</scope>
</reference>
<comment type="caution">
    <text evidence="1">The sequence shown here is derived from an EMBL/GenBank/DDBJ whole genome shotgun (WGS) entry which is preliminary data.</text>
</comment>
<evidence type="ECO:0000313" key="1">
    <source>
        <dbReference type="EMBL" id="GJT02111.1"/>
    </source>
</evidence>
<sequence length="162" mass="19109">MSPLQINTKFLNHLQPEWKRFVIGVKQSKDLHKVSYDQLFAYLKQNQDDAYEIRAERAARSHDPLALVSNTYNSTPYINPTPKYNQQVYMLYNNLMLHNNLWRYNNPMNLESVRYGISKVLDTAYCGFLRRIGSCFLRDLGDYKARYAESSLMDTAYWSSEQ</sequence>
<dbReference type="Proteomes" id="UP001151760">
    <property type="component" value="Unassembled WGS sequence"/>
</dbReference>
<name>A0ABQ5AIG3_9ASTR</name>
<dbReference type="EMBL" id="BQNB010012323">
    <property type="protein sequence ID" value="GJT02111.1"/>
    <property type="molecule type" value="Genomic_DNA"/>
</dbReference>
<gene>
    <name evidence="1" type="ORF">Tco_0823280</name>
</gene>
<accession>A0ABQ5AIG3</accession>
<keyword evidence="2" id="KW-1185">Reference proteome</keyword>
<evidence type="ECO:0000313" key="2">
    <source>
        <dbReference type="Proteomes" id="UP001151760"/>
    </source>
</evidence>
<protein>
    <recommendedName>
        <fullName evidence="3">Integrase, catalytic region, zinc finger, CCHC-type, peptidase aspartic, catalytic</fullName>
    </recommendedName>
</protein>
<evidence type="ECO:0008006" key="3">
    <source>
        <dbReference type="Google" id="ProtNLM"/>
    </source>
</evidence>
<organism evidence="1 2">
    <name type="scientific">Tanacetum coccineum</name>
    <dbReference type="NCBI Taxonomy" id="301880"/>
    <lineage>
        <taxon>Eukaryota</taxon>
        <taxon>Viridiplantae</taxon>
        <taxon>Streptophyta</taxon>
        <taxon>Embryophyta</taxon>
        <taxon>Tracheophyta</taxon>
        <taxon>Spermatophyta</taxon>
        <taxon>Magnoliopsida</taxon>
        <taxon>eudicotyledons</taxon>
        <taxon>Gunneridae</taxon>
        <taxon>Pentapetalae</taxon>
        <taxon>asterids</taxon>
        <taxon>campanulids</taxon>
        <taxon>Asterales</taxon>
        <taxon>Asteraceae</taxon>
        <taxon>Asteroideae</taxon>
        <taxon>Anthemideae</taxon>
        <taxon>Anthemidinae</taxon>
        <taxon>Tanacetum</taxon>
    </lineage>
</organism>
<reference evidence="1" key="2">
    <citation type="submission" date="2022-01" db="EMBL/GenBank/DDBJ databases">
        <authorList>
            <person name="Yamashiro T."/>
            <person name="Shiraishi A."/>
            <person name="Satake H."/>
            <person name="Nakayama K."/>
        </authorList>
    </citation>
    <scope>NUCLEOTIDE SEQUENCE</scope>
</reference>
<proteinExistence type="predicted"/>